<evidence type="ECO:0000256" key="1">
    <source>
        <dbReference type="ARBA" id="ARBA00011073"/>
    </source>
</evidence>
<accession>A0A8H7DZL4</accession>
<organism evidence="9 10">
    <name type="scientific">Endocarpon pusillum</name>
    <dbReference type="NCBI Taxonomy" id="364733"/>
    <lineage>
        <taxon>Eukaryota</taxon>
        <taxon>Fungi</taxon>
        <taxon>Dikarya</taxon>
        <taxon>Ascomycota</taxon>
        <taxon>Pezizomycotina</taxon>
        <taxon>Eurotiomycetes</taxon>
        <taxon>Chaetothyriomycetidae</taxon>
        <taxon>Verrucariales</taxon>
        <taxon>Verrucariaceae</taxon>
        <taxon>Endocarpon</taxon>
    </lineage>
</organism>
<evidence type="ECO:0000256" key="2">
    <source>
        <dbReference type="ARBA" id="ARBA00022670"/>
    </source>
</evidence>
<dbReference type="OrthoDB" id="206201at2759"/>
<dbReference type="InterPro" id="IPR015500">
    <property type="entry name" value="Peptidase_S8_subtilisin-rel"/>
</dbReference>
<evidence type="ECO:0000313" key="10">
    <source>
        <dbReference type="Proteomes" id="UP000606974"/>
    </source>
</evidence>
<dbReference type="Gene3D" id="3.40.50.200">
    <property type="entry name" value="Peptidase S8/S53 domain"/>
    <property type="match status" value="1"/>
</dbReference>
<protein>
    <recommendedName>
        <fullName evidence="8">Peptidase S8/S53 domain-containing protein</fullName>
    </recommendedName>
</protein>
<dbReference type="EMBL" id="JAACFV010000176">
    <property type="protein sequence ID" value="KAF7503470.1"/>
    <property type="molecule type" value="Genomic_DNA"/>
</dbReference>
<evidence type="ECO:0000256" key="4">
    <source>
        <dbReference type="ARBA" id="ARBA00022801"/>
    </source>
</evidence>
<evidence type="ECO:0000256" key="7">
    <source>
        <dbReference type="PROSITE-ProRule" id="PRU01240"/>
    </source>
</evidence>
<gene>
    <name evidence="9" type="ORF">GJ744_003699</name>
</gene>
<keyword evidence="2" id="KW-0645">Protease</keyword>
<dbReference type="AlphaFoldDB" id="A0A8H7DZL4"/>
<keyword evidence="3" id="KW-0732">Signal</keyword>
<dbReference type="PANTHER" id="PTHR43806:SF11">
    <property type="entry name" value="CEREVISIN-RELATED"/>
    <property type="match status" value="1"/>
</dbReference>
<dbReference type="InterPro" id="IPR000209">
    <property type="entry name" value="Peptidase_S8/S53_dom"/>
</dbReference>
<proteinExistence type="inferred from homology"/>
<feature type="domain" description="Peptidase S8/S53" evidence="8">
    <location>
        <begin position="103"/>
        <end position="159"/>
    </location>
</feature>
<dbReference type="PROSITE" id="PS51892">
    <property type="entry name" value="SUBTILASE"/>
    <property type="match status" value="1"/>
</dbReference>
<dbReference type="GO" id="GO:0004252">
    <property type="term" value="F:serine-type endopeptidase activity"/>
    <property type="evidence" value="ECO:0007669"/>
    <property type="project" value="InterPro"/>
</dbReference>
<reference evidence="9" key="1">
    <citation type="submission" date="2020-02" db="EMBL/GenBank/DDBJ databases">
        <authorList>
            <person name="Palmer J.M."/>
        </authorList>
    </citation>
    <scope>NUCLEOTIDE SEQUENCE</scope>
    <source>
        <strain evidence="9">EPUS1.4</strain>
        <tissue evidence="9">Thallus</tissue>
    </source>
</reference>
<dbReference type="InterPro" id="IPR036852">
    <property type="entry name" value="Peptidase_S8/S53_dom_sf"/>
</dbReference>
<keyword evidence="6" id="KW-0865">Zymogen</keyword>
<name>A0A8H7DZL4_9EURO</name>
<dbReference type="InterPro" id="IPR050131">
    <property type="entry name" value="Peptidase_S8_subtilisin-like"/>
</dbReference>
<dbReference type="Pfam" id="PF00082">
    <property type="entry name" value="Peptidase_S8"/>
    <property type="match status" value="1"/>
</dbReference>
<dbReference type="Proteomes" id="UP000606974">
    <property type="component" value="Unassembled WGS sequence"/>
</dbReference>
<comment type="caution">
    <text evidence="7">Lacks conserved residue(s) required for the propagation of feature annotation.</text>
</comment>
<keyword evidence="10" id="KW-1185">Reference proteome</keyword>
<dbReference type="PRINTS" id="PR00723">
    <property type="entry name" value="SUBTILISIN"/>
</dbReference>
<dbReference type="PROSITE" id="PS00136">
    <property type="entry name" value="SUBTILASE_ASP"/>
    <property type="match status" value="1"/>
</dbReference>
<dbReference type="InterPro" id="IPR023827">
    <property type="entry name" value="Peptidase_S8_Asp-AS"/>
</dbReference>
<comment type="similarity">
    <text evidence="1 7">Belongs to the peptidase S8 family.</text>
</comment>
<comment type="caution">
    <text evidence="9">The sequence shown here is derived from an EMBL/GenBank/DDBJ whole genome shotgun (WGS) entry which is preliminary data.</text>
</comment>
<evidence type="ECO:0000256" key="3">
    <source>
        <dbReference type="ARBA" id="ARBA00022729"/>
    </source>
</evidence>
<keyword evidence="4" id="KW-0378">Hydrolase</keyword>
<keyword evidence="5" id="KW-0720">Serine protease</keyword>
<evidence type="ECO:0000256" key="6">
    <source>
        <dbReference type="ARBA" id="ARBA00023145"/>
    </source>
</evidence>
<evidence type="ECO:0000313" key="9">
    <source>
        <dbReference type="EMBL" id="KAF7503470.1"/>
    </source>
</evidence>
<dbReference type="SUPFAM" id="SSF52743">
    <property type="entry name" value="Subtilisin-like"/>
    <property type="match status" value="1"/>
</dbReference>
<dbReference type="PANTHER" id="PTHR43806">
    <property type="entry name" value="PEPTIDASE S8"/>
    <property type="match status" value="1"/>
</dbReference>
<dbReference type="GO" id="GO:0006508">
    <property type="term" value="P:proteolysis"/>
    <property type="evidence" value="ECO:0007669"/>
    <property type="project" value="UniProtKB-KW"/>
</dbReference>
<evidence type="ECO:0000259" key="8">
    <source>
        <dbReference type="Pfam" id="PF00082"/>
    </source>
</evidence>
<sequence>MNERITLHATHADICKFPNGEDPNLRVVGQEMARLVDNATRQESEPDAAQDTSSRAVKPSMFENTKATEKVFTGSDVAEAWFAALARKCNRSYGSYKDGHVRVKVAIIDTGIDASHPLLKIFEENGQIRCKGWIDGEPANTDDNGHGTHVAHSLLKVASRAELYIAKVFKQVKKISWNKTSV</sequence>
<evidence type="ECO:0000256" key="5">
    <source>
        <dbReference type="ARBA" id="ARBA00022825"/>
    </source>
</evidence>